<proteinExistence type="inferred from homology"/>
<dbReference type="Gene3D" id="3.40.50.450">
    <property type="match status" value="1"/>
</dbReference>
<evidence type="ECO:0000256" key="1">
    <source>
        <dbReference type="ARBA" id="ARBA00006525"/>
    </source>
</evidence>
<dbReference type="InterPro" id="IPR036388">
    <property type="entry name" value="WH-like_DNA-bd_sf"/>
</dbReference>
<accession>A0A840F942</accession>
<dbReference type="GO" id="GO:0009294">
    <property type="term" value="P:DNA-mediated transformation"/>
    <property type="evidence" value="ECO:0007669"/>
    <property type="project" value="InterPro"/>
</dbReference>
<dbReference type="Pfam" id="PF02481">
    <property type="entry name" value="DNA_processg_A"/>
    <property type="match status" value="1"/>
</dbReference>
<evidence type="ECO:0000259" key="2">
    <source>
        <dbReference type="Pfam" id="PF02481"/>
    </source>
</evidence>
<comment type="caution">
    <text evidence="4">The sequence shown here is derived from an EMBL/GenBank/DDBJ whole genome shotgun (WGS) entry which is preliminary data.</text>
</comment>
<reference evidence="4 5" key="1">
    <citation type="submission" date="2020-08" db="EMBL/GenBank/DDBJ databases">
        <title>Sequencing the genomes of 1000 actinobacteria strains.</title>
        <authorList>
            <person name="Klenk H.-P."/>
        </authorList>
    </citation>
    <scope>NUCLEOTIDE SEQUENCE [LARGE SCALE GENOMIC DNA]</scope>
    <source>
        <strain evidence="4 5">DSM 45298</strain>
    </source>
</reference>
<dbReference type="AlphaFoldDB" id="A0A840F942"/>
<dbReference type="PANTHER" id="PTHR43022">
    <property type="entry name" value="PROTEIN SMF"/>
    <property type="match status" value="1"/>
</dbReference>
<dbReference type="EMBL" id="JACIFP010000001">
    <property type="protein sequence ID" value="MBB4136037.1"/>
    <property type="molecule type" value="Genomic_DNA"/>
</dbReference>
<dbReference type="InterPro" id="IPR057666">
    <property type="entry name" value="DrpA_SLOG"/>
</dbReference>
<dbReference type="NCBIfam" id="TIGR00732">
    <property type="entry name" value="dprA"/>
    <property type="match status" value="1"/>
</dbReference>
<evidence type="ECO:0000313" key="5">
    <source>
        <dbReference type="Proteomes" id="UP000551501"/>
    </source>
</evidence>
<gene>
    <name evidence="4" type="ORF">BKA16_002589</name>
</gene>
<name>A0A840F942_9ACTN</name>
<protein>
    <submittedName>
        <fullName evidence="4">DNA processing protein</fullName>
    </submittedName>
</protein>
<dbReference type="Gene3D" id="1.10.10.10">
    <property type="entry name" value="Winged helix-like DNA-binding domain superfamily/Winged helix DNA-binding domain"/>
    <property type="match status" value="1"/>
</dbReference>
<evidence type="ECO:0000259" key="3">
    <source>
        <dbReference type="Pfam" id="PF17782"/>
    </source>
</evidence>
<feature type="domain" description="DprA winged helix" evidence="3">
    <location>
        <begin position="312"/>
        <end position="369"/>
    </location>
</feature>
<keyword evidence="5" id="KW-1185">Reference proteome</keyword>
<comment type="similarity">
    <text evidence="1">Belongs to the DprA/Smf family.</text>
</comment>
<dbReference type="PANTHER" id="PTHR43022:SF1">
    <property type="entry name" value="PROTEIN SMF"/>
    <property type="match status" value="1"/>
</dbReference>
<evidence type="ECO:0000313" key="4">
    <source>
        <dbReference type="EMBL" id="MBB4136037.1"/>
    </source>
</evidence>
<dbReference type="InterPro" id="IPR041614">
    <property type="entry name" value="DprA_WH"/>
</dbReference>
<dbReference type="Pfam" id="PF17782">
    <property type="entry name" value="WHD_DprA"/>
    <property type="match status" value="1"/>
</dbReference>
<dbReference type="SUPFAM" id="SSF102405">
    <property type="entry name" value="MCP/YpsA-like"/>
    <property type="match status" value="1"/>
</dbReference>
<organism evidence="4 5">
    <name type="scientific">Gordonia humi</name>
    <dbReference type="NCBI Taxonomy" id="686429"/>
    <lineage>
        <taxon>Bacteria</taxon>
        <taxon>Bacillati</taxon>
        <taxon>Actinomycetota</taxon>
        <taxon>Actinomycetes</taxon>
        <taxon>Mycobacteriales</taxon>
        <taxon>Gordoniaceae</taxon>
        <taxon>Gordonia</taxon>
    </lineage>
</organism>
<dbReference type="InterPro" id="IPR003488">
    <property type="entry name" value="DprA"/>
</dbReference>
<dbReference type="Proteomes" id="UP000551501">
    <property type="component" value="Unassembled WGS sequence"/>
</dbReference>
<feature type="domain" description="Smf/DprA SLOG" evidence="2">
    <location>
        <begin position="81"/>
        <end position="299"/>
    </location>
</feature>
<dbReference type="RefSeq" id="WP_183371022.1">
    <property type="nucleotide sequence ID" value="NZ_BAABHL010000040.1"/>
</dbReference>
<sequence>MSTMDDAERRAWAYLTAVAEPPAASVIELVTAVGAVAAADAVRSRKVPAGHLAALAATEARYATDTGERDVETADRIGARLVTPADEEWPAWSLAVLDRASTAVRGGGPLALWARGPGSLASLGDAAVALVGSRAASSYGEYVAGRFASGLSAQGRTVVSGGAYGIDGAAHRGALAAGGFTVAVLACGIDRDYPAGHARLLQEIAARGLIVSEYAPGTTAAKHRFLTRNRLVAALAGATVVVEAGRRSGAANTAAWATRLGRPLGAVPGAVTSATSVGTHAMIADGQAVLVADVDQVASLVAPDGEDPRGRAPTRRTDDLPPDQFRVVEALPAREPMSIDEISFRAGIPVDAVRRALAALDVETLVEEDGGLWRLRR</sequence>